<dbReference type="InterPro" id="IPR009057">
    <property type="entry name" value="Homeodomain-like_sf"/>
</dbReference>
<dbReference type="EMBL" id="JACOOO010000005">
    <property type="protein sequence ID" value="MBC5628299.1"/>
    <property type="molecule type" value="Genomic_DNA"/>
</dbReference>
<dbReference type="InterPro" id="IPR018060">
    <property type="entry name" value="HTH_AraC"/>
</dbReference>
<dbReference type="RefSeq" id="WP_051986807.1">
    <property type="nucleotide sequence ID" value="NZ_JACOOO010000005.1"/>
</dbReference>
<evidence type="ECO:0000256" key="3">
    <source>
        <dbReference type="ARBA" id="ARBA00023163"/>
    </source>
</evidence>
<dbReference type="PANTHER" id="PTHR43280">
    <property type="entry name" value="ARAC-FAMILY TRANSCRIPTIONAL REGULATOR"/>
    <property type="match status" value="1"/>
</dbReference>
<keyword evidence="1" id="KW-0805">Transcription regulation</keyword>
<name>A0ABR7DA77_9CLOT</name>
<accession>A0ABR7DA77</accession>
<dbReference type="Gene3D" id="1.10.10.60">
    <property type="entry name" value="Homeodomain-like"/>
    <property type="match status" value="2"/>
</dbReference>
<dbReference type="Pfam" id="PF02311">
    <property type="entry name" value="AraC_binding"/>
    <property type="match status" value="1"/>
</dbReference>
<dbReference type="Pfam" id="PF12833">
    <property type="entry name" value="HTH_18"/>
    <property type="match status" value="1"/>
</dbReference>
<evidence type="ECO:0000313" key="6">
    <source>
        <dbReference type="Proteomes" id="UP000596929"/>
    </source>
</evidence>
<gene>
    <name evidence="5" type="ORF">H8S20_05260</name>
</gene>
<evidence type="ECO:0000256" key="1">
    <source>
        <dbReference type="ARBA" id="ARBA00023015"/>
    </source>
</evidence>
<dbReference type="SMART" id="SM00342">
    <property type="entry name" value="HTH_ARAC"/>
    <property type="match status" value="1"/>
</dbReference>
<evidence type="ECO:0000256" key="2">
    <source>
        <dbReference type="ARBA" id="ARBA00023125"/>
    </source>
</evidence>
<comment type="caution">
    <text evidence="5">The sequence shown here is derived from an EMBL/GenBank/DDBJ whole genome shotgun (WGS) entry which is preliminary data.</text>
</comment>
<dbReference type="SUPFAM" id="SSF46689">
    <property type="entry name" value="Homeodomain-like"/>
    <property type="match status" value="2"/>
</dbReference>
<evidence type="ECO:0000259" key="4">
    <source>
        <dbReference type="PROSITE" id="PS01124"/>
    </source>
</evidence>
<proteinExistence type="predicted"/>
<organism evidence="5 6">
    <name type="scientific">Clostridium hominis</name>
    <dbReference type="NCBI Taxonomy" id="2763036"/>
    <lineage>
        <taxon>Bacteria</taxon>
        <taxon>Bacillati</taxon>
        <taxon>Bacillota</taxon>
        <taxon>Clostridia</taxon>
        <taxon>Eubacteriales</taxon>
        <taxon>Clostridiaceae</taxon>
        <taxon>Clostridium</taxon>
    </lineage>
</organism>
<dbReference type="Proteomes" id="UP000596929">
    <property type="component" value="Unassembled WGS sequence"/>
</dbReference>
<reference evidence="5 6" key="1">
    <citation type="submission" date="2020-08" db="EMBL/GenBank/DDBJ databases">
        <title>Genome public.</title>
        <authorList>
            <person name="Liu C."/>
            <person name="Sun Q."/>
        </authorList>
    </citation>
    <scope>NUCLEOTIDE SEQUENCE [LARGE SCALE GENOMIC DNA]</scope>
    <source>
        <strain evidence="5 6">NSJ-6</strain>
    </source>
</reference>
<dbReference type="SUPFAM" id="SSF51215">
    <property type="entry name" value="Regulatory protein AraC"/>
    <property type="match status" value="1"/>
</dbReference>
<feature type="domain" description="HTH araC/xylS-type" evidence="4">
    <location>
        <begin position="173"/>
        <end position="270"/>
    </location>
</feature>
<dbReference type="InterPro" id="IPR003313">
    <property type="entry name" value="AraC-bd"/>
</dbReference>
<dbReference type="PANTHER" id="PTHR43280:SF34">
    <property type="entry name" value="ARAC-FAMILY TRANSCRIPTIONAL REGULATOR"/>
    <property type="match status" value="1"/>
</dbReference>
<dbReference type="PRINTS" id="PR00032">
    <property type="entry name" value="HTHARAC"/>
</dbReference>
<dbReference type="InterPro" id="IPR037923">
    <property type="entry name" value="HTH-like"/>
</dbReference>
<keyword evidence="3" id="KW-0804">Transcription</keyword>
<sequence length="286" mass="33734">MTNAIYTLKEIDINSNSIHKYNSKDNYTIFYFRKGHCISVINEETYSCTNHNYILLKDYEEVYFNNNTDSICTIYALSFNPNIDLNSIKDESLLKCFNLESLNKFRHIPSHSEGAMRIRTLLVLLLVEDKNNHYASNTFKINTLSMILVILNRVVIESMMPEKKFCKKGLRLDHVFTYVNAHLTEDISLDKLSEDLFFSKYYILHEFKKKTGISLYKYIIKRKLEYSKTLIESGMPIKEVYHHCGFGDYSNFFKVFKREYGLTPKQYYNQVINKNILADLNVELNK</sequence>
<keyword evidence="2" id="KW-0238">DNA-binding</keyword>
<protein>
    <submittedName>
        <fullName evidence="5">Helix-turn-helix transcriptional regulator</fullName>
    </submittedName>
</protein>
<dbReference type="PROSITE" id="PS01124">
    <property type="entry name" value="HTH_ARAC_FAMILY_2"/>
    <property type="match status" value="1"/>
</dbReference>
<dbReference type="InterPro" id="IPR020449">
    <property type="entry name" value="Tscrpt_reg_AraC-type_HTH"/>
</dbReference>
<evidence type="ECO:0000313" key="5">
    <source>
        <dbReference type="EMBL" id="MBC5628299.1"/>
    </source>
</evidence>
<keyword evidence="6" id="KW-1185">Reference proteome</keyword>